<organism evidence="1 2">
    <name type="scientific">Mogibacterium timidum</name>
    <dbReference type="NCBI Taxonomy" id="35519"/>
    <lineage>
        <taxon>Bacteria</taxon>
        <taxon>Bacillati</taxon>
        <taxon>Bacillota</taxon>
        <taxon>Clostridia</taxon>
        <taxon>Peptostreptococcales</taxon>
        <taxon>Anaerovoracaceae</taxon>
        <taxon>Mogibacterium</taxon>
    </lineage>
</organism>
<dbReference type="RefSeq" id="WP_156791949.1">
    <property type="nucleotide sequence ID" value="NZ_CAJPUB010000004.1"/>
</dbReference>
<dbReference type="AlphaFoldDB" id="A0A7Y8VQU4"/>
<keyword evidence="2" id="KW-1185">Reference proteome</keyword>
<name>A0A7Y8VQU4_9FIRM</name>
<accession>A0A7Y8VQU4</accession>
<proteinExistence type="predicted"/>
<dbReference type="EMBL" id="JABXYR010000001">
    <property type="protein sequence ID" value="NWO22903.1"/>
    <property type="molecule type" value="Genomic_DNA"/>
</dbReference>
<reference evidence="1 2" key="1">
    <citation type="submission" date="2020-06" db="EMBL/GenBank/DDBJ databases">
        <title>Mogibacterium timidum strain W9173 genomic sequence.</title>
        <authorList>
            <person name="Wade W.G."/>
            <person name="Johnston C.D."/>
            <person name="Chen T."/>
            <person name="Dewhirst F.E."/>
        </authorList>
    </citation>
    <scope>NUCLEOTIDE SEQUENCE [LARGE SCALE GENOMIC DNA]</scope>
    <source>
        <strain evidence="1 2">W9173</strain>
    </source>
</reference>
<comment type="caution">
    <text evidence="1">The sequence shown here is derived from an EMBL/GenBank/DDBJ whole genome shotgun (WGS) entry which is preliminary data.</text>
</comment>
<dbReference type="Proteomes" id="UP000526307">
    <property type="component" value="Unassembled WGS sequence"/>
</dbReference>
<evidence type="ECO:0000313" key="1">
    <source>
        <dbReference type="EMBL" id="NWO22903.1"/>
    </source>
</evidence>
<protein>
    <submittedName>
        <fullName evidence="1">Uncharacterized protein</fullName>
    </submittedName>
</protein>
<sequence length="142" mass="16068">MKGLQYLYPNRSFTLDELVEFMKIHWDTLHYNNFTVGKPTSLAAGQAVILPATARHVVLVVPHSAGELFNRKDKIILSVTENQEGFEESLISSLVTSNALTGVWSIQKTMSIHKERKGPAEEALLRYTEHLRTLLKNEGYLD</sequence>
<evidence type="ECO:0000313" key="2">
    <source>
        <dbReference type="Proteomes" id="UP000526307"/>
    </source>
</evidence>
<gene>
    <name evidence="1" type="ORF">HW270_02260</name>
</gene>